<organism evidence="2 4">
    <name type="scientific">Rhizophagus clarus</name>
    <dbReference type="NCBI Taxonomy" id="94130"/>
    <lineage>
        <taxon>Eukaryota</taxon>
        <taxon>Fungi</taxon>
        <taxon>Fungi incertae sedis</taxon>
        <taxon>Mucoromycota</taxon>
        <taxon>Glomeromycotina</taxon>
        <taxon>Glomeromycetes</taxon>
        <taxon>Glomerales</taxon>
        <taxon>Glomeraceae</taxon>
        <taxon>Rhizophagus</taxon>
    </lineage>
</organism>
<proteinExistence type="predicted"/>
<feature type="compositionally biased region" description="Basic and acidic residues" evidence="1">
    <location>
        <begin position="92"/>
        <end position="109"/>
    </location>
</feature>
<evidence type="ECO:0000256" key="1">
    <source>
        <dbReference type="SAM" id="MobiDB-lite"/>
    </source>
</evidence>
<sequence length="200" mass="22914">MNEFYGYFERKPSKWNIIEFLEQCDLEPYDKKENKPDKQRVKNWEKTRKSSKISGGSLIHIHNLTLLGSYFAIAGNTSKAITKATTKRKRESFRERKDDEVQKQTKVDDDHDDNSEEEEDTPGPKESLNFVLSGTKNWILSSGGNVNNIVAKRISANAKAIKKKRRISASEKATLCYGSSRIIDLTTNMRDWFSLMIGNS</sequence>
<feature type="compositionally biased region" description="Acidic residues" evidence="1">
    <location>
        <begin position="110"/>
        <end position="121"/>
    </location>
</feature>
<accession>A0A2Z6S3V6</accession>
<protein>
    <submittedName>
        <fullName evidence="2">Uncharacterized protein</fullName>
    </submittedName>
</protein>
<dbReference type="EMBL" id="BLAL01000236">
    <property type="protein sequence ID" value="GES94512.1"/>
    <property type="molecule type" value="Genomic_DNA"/>
</dbReference>
<gene>
    <name evidence="3" type="ORF">RCL2_002124500</name>
    <name evidence="2" type="ORF">RclHR1_09250009</name>
</gene>
<comment type="caution">
    <text evidence="2">The sequence shown here is derived from an EMBL/GenBank/DDBJ whole genome shotgun (WGS) entry which is preliminary data.</text>
</comment>
<evidence type="ECO:0000313" key="3">
    <source>
        <dbReference type="EMBL" id="GES94512.1"/>
    </source>
</evidence>
<reference evidence="3" key="2">
    <citation type="submission" date="2019-10" db="EMBL/GenBank/DDBJ databases">
        <title>Conservation and host-specific expression of non-tandemly repeated heterogenous ribosome RNA gene in arbuscular mycorrhizal fungi.</title>
        <authorList>
            <person name="Maeda T."/>
            <person name="Kobayashi Y."/>
            <person name="Nakagawa T."/>
            <person name="Ezawa T."/>
            <person name="Yamaguchi K."/>
            <person name="Bino T."/>
            <person name="Nishimoto Y."/>
            <person name="Shigenobu S."/>
            <person name="Kawaguchi M."/>
        </authorList>
    </citation>
    <scope>NUCLEOTIDE SEQUENCE</scope>
    <source>
        <strain evidence="3">HR1</strain>
    </source>
</reference>
<keyword evidence="4" id="KW-1185">Reference proteome</keyword>
<name>A0A2Z6S3V6_9GLOM</name>
<evidence type="ECO:0000313" key="2">
    <source>
        <dbReference type="EMBL" id="GBC09984.1"/>
    </source>
</evidence>
<dbReference type="Proteomes" id="UP000615446">
    <property type="component" value="Unassembled WGS sequence"/>
</dbReference>
<reference evidence="2 4" key="1">
    <citation type="submission" date="2017-11" db="EMBL/GenBank/DDBJ databases">
        <title>The genome of Rhizophagus clarus HR1 reveals common genetic basis of auxotrophy among arbuscular mycorrhizal fungi.</title>
        <authorList>
            <person name="Kobayashi Y."/>
        </authorList>
    </citation>
    <scope>NUCLEOTIDE SEQUENCE [LARGE SCALE GENOMIC DNA]</scope>
    <source>
        <strain evidence="2 4">HR1</strain>
    </source>
</reference>
<feature type="region of interest" description="Disordered" evidence="1">
    <location>
        <begin position="82"/>
        <end position="127"/>
    </location>
</feature>
<dbReference type="EMBL" id="BEXD01004343">
    <property type="protein sequence ID" value="GBC09984.1"/>
    <property type="molecule type" value="Genomic_DNA"/>
</dbReference>
<dbReference type="AlphaFoldDB" id="A0A2Z6S3V6"/>
<dbReference type="Proteomes" id="UP000247702">
    <property type="component" value="Unassembled WGS sequence"/>
</dbReference>
<evidence type="ECO:0000313" key="4">
    <source>
        <dbReference type="Proteomes" id="UP000247702"/>
    </source>
</evidence>
<dbReference type="OrthoDB" id="2440813at2759"/>